<sequence length="106" mass="11948">MPIIIVTAWYPYKRRMEVGKKAIEAVNKFPPDESTAKALGTAVLRDKHGIKVITMSEVMQGKLQEALDRANQTIDFYMEVDGFNFRIDIAATGIEAMESINMKLPE</sequence>
<name>X1CXU7_9ZZZZ</name>
<evidence type="ECO:0000313" key="1">
    <source>
        <dbReference type="EMBL" id="GAH00870.1"/>
    </source>
</evidence>
<gene>
    <name evidence="1" type="ORF">S01H4_47639</name>
</gene>
<protein>
    <submittedName>
        <fullName evidence="1">Uncharacterized protein</fullName>
    </submittedName>
</protein>
<accession>X1CXU7</accession>
<dbReference type="AlphaFoldDB" id="X1CXU7"/>
<organism evidence="1">
    <name type="scientific">marine sediment metagenome</name>
    <dbReference type="NCBI Taxonomy" id="412755"/>
    <lineage>
        <taxon>unclassified sequences</taxon>
        <taxon>metagenomes</taxon>
        <taxon>ecological metagenomes</taxon>
    </lineage>
</organism>
<comment type="caution">
    <text evidence="1">The sequence shown here is derived from an EMBL/GenBank/DDBJ whole genome shotgun (WGS) entry which is preliminary data.</text>
</comment>
<dbReference type="EMBL" id="BART01026768">
    <property type="protein sequence ID" value="GAH00870.1"/>
    <property type="molecule type" value="Genomic_DNA"/>
</dbReference>
<reference evidence="1" key="1">
    <citation type="journal article" date="2014" name="Front. Microbiol.">
        <title>High frequency of phylogenetically diverse reductive dehalogenase-homologous genes in deep subseafloor sedimentary metagenomes.</title>
        <authorList>
            <person name="Kawai M."/>
            <person name="Futagami T."/>
            <person name="Toyoda A."/>
            <person name="Takaki Y."/>
            <person name="Nishi S."/>
            <person name="Hori S."/>
            <person name="Arai W."/>
            <person name="Tsubouchi T."/>
            <person name="Morono Y."/>
            <person name="Uchiyama I."/>
            <person name="Ito T."/>
            <person name="Fujiyama A."/>
            <person name="Inagaki F."/>
            <person name="Takami H."/>
        </authorList>
    </citation>
    <scope>NUCLEOTIDE SEQUENCE</scope>
    <source>
        <strain evidence="1">Expedition CK06-06</strain>
    </source>
</reference>
<proteinExistence type="predicted"/>